<dbReference type="EMBL" id="CYRX01000033">
    <property type="protein sequence ID" value="CUH62120.1"/>
    <property type="molecule type" value="Genomic_DNA"/>
</dbReference>
<keyword evidence="1" id="KW-0812">Transmembrane</keyword>
<feature type="transmembrane region" description="Helical" evidence="1">
    <location>
        <begin position="21"/>
        <end position="45"/>
    </location>
</feature>
<evidence type="ECO:0000313" key="3">
    <source>
        <dbReference type="EMBL" id="CUH62120.1"/>
    </source>
</evidence>
<gene>
    <name evidence="3" type="ORF">THS5294_03434</name>
</gene>
<evidence type="ECO:0000313" key="4">
    <source>
        <dbReference type="Proteomes" id="UP000051298"/>
    </source>
</evidence>
<protein>
    <submittedName>
        <fullName evidence="3">Flp pilus assembly protein TadG</fullName>
    </submittedName>
</protein>
<dbReference type="InterPro" id="IPR012495">
    <property type="entry name" value="TadE-like_dom"/>
</dbReference>
<dbReference type="STRING" id="266809.PM03_02535"/>
<organism evidence="3 4">
    <name type="scientific">Thalassobacter stenotrophicus</name>
    <dbReference type="NCBI Taxonomy" id="266809"/>
    <lineage>
        <taxon>Bacteria</taxon>
        <taxon>Pseudomonadati</taxon>
        <taxon>Pseudomonadota</taxon>
        <taxon>Alphaproteobacteria</taxon>
        <taxon>Rhodobacterales</taxon>
        <taxon>Roseobacteraceae</taxon>
        <taxon>Thalassobacter</taxon>
    </lineage>
</organism>
<keyword evidence="1" id="KW-0472">Membrane</keyword>
<accession>A0A0P1F451</accession>
<dbReference type="RefSeq" id="WP_058124636.1">
    <property type="nucleotide sequence ID" value="NZ_CYRX01000033.1"/>
</dbReference>
<dbReference type="Pfam" id="PF07811">
    <property type="entry name" value="TadE"/>
    <property type="match status" value="1"/>
</dbReference>
<evidence type="ECO:0000259" key="2">
    <source>
        <dbReference type="Pfam" id="PF07811"/>
    </source>
</evidence>
<reference evidence="3 4" key="1">
    <citation type="submission" date="2015-09" db="EMBL/GenBank/DDBJ databases">
        <authorList>
            <consortium name="Swine Surveillance"/>
        </authorList>
    </citation>
    <scope>NUCLEOTIDE SEQUENCE [LARGE SCALE GENOMIC DNA]</scope>
    <source>
        <strain evidence="3 4">CECT 5294</strain>
    </source>
</reference>
<dbReference type="eggNOG" id="COG4961">
    <property type="taxonomic scope" value="Bacteria"/>
</dbReference>
<proteinExistence type="predicted"/>
<sequence>MRLGAHIARFMRRDDHGGATVEFVIVFPAFIMIFIMAFEAAMLLARQVMLDRAIDLVVRDIRLGTGLTITESVIRHRICSNTVVLPHCDATLSVEMTEVSSANYVMPRFDQPCVDVSNAVRPLTWFEQTTPNMMIVLRTCYVVEPFFPTSQFGLALTRDTNGLLYMTSATAFSSEPIAGTASLPGGT</sequence>
<name>A0A0P1F451_9RHOB</name>
<dbReference type="Proteomes" id="UP000051298">
    <property type="component" value="Unassembled WGS sequence"/>
</dbReference>
<feature type="domain" description="TadE-like" evidence="2">
    <location>
        <begin position="17"/>
        <end position="53"/>
    </location>
</feature>
<dbReference type="AlphaFoldDB" id="A0A0P1F451"/>
<keyword evidence="1" id="KW-1133">Transmembrane helix</keyword>
<evidence type="ECO:0000256" key="1">
    <source>
        <dbReference type="SAM" id="Phobius"/>
    </source>
</evidence>